<feature type="transmembrane region" description="Helical" evidence="1">
    <location>
        <begin position="99"/>
        <end position="122"/>
    </location>
</feature>
<evidence type="ECO:0000313" key="4">
    <source>
        <dbReference type="Proteomes" id="UP000306409"/>
    </source>
</evidence>
<dbReference type="GO" id="GO:0008237">
    <property type="term" value="F:metallopeptidase activity"/>
    <property type="evidence" value="ECO:0007669"/>
    <property type="project" value="UniProtKB-KW"/>
</dbReference>
<evidence type="ECO:0000256" key="1">
    <source>
        <dbReference type="SAM" id="Phobius"/>
    </source>
</evidence>
<keyword evidence="3" id="KW-0378">Hydrolase</keyword>
<sequence length="142" mass="16102">MFYNIVVFTIFEEMLFRGLIFNELRKVMPLTVAVIIQALPAAFQSDMMLSVFGYISMVIYCLAYICSDSIWGSITVLYTSHIFVMLTRRAGIDSYLQSVGDFVLIIGMCVSAIITCLIYFIWISKNLKKKGYDSNGLIGMQI</sequence>
<organism evidence="3 4">
    <name type="scientific">Ruminiclostridium herbifermentans</name>
    <dbReference type="NCBI Taxonomy" id="2488810"/>
    <lineage>
        <taxon>Bacteria</taxon>
        <taxon>Bacillati</taxon>
        <taxon>Bacillota</taxon>
        <taxon>Clostridia</taxon>
        <taxon>Eubacteriales</taxon>
        <taxon>Oscillospiraceae</taxon>
        <taxon>Ruminiclostridium</taxon>
    </lineage>
</organism>
<keyword evidence="4" id="KW-1185">Reference proteome</keyword>
<evidence type="ECO:0000313" key="3">
    <source>
        <dbReference type="EMBL" id="QNU68232.1"/>
    </source>
</evidence>
<dbReference type="EMBL" id="CP061336">
    <property type="protein sequence ID" value="QNU68232.1"/>
    <property type="molecule type" value="Genomic_DNA"/>
</dbReference>
<dbReference type="Pfam" id="PF02517">
    <property type="entry name" value="Rce1-like"/>
    <property type="match status" value="1"/>
</dbReference>
<accession>A0A7H1VS70</accession>
<gene>
    <name evidence="3" type="ORF">EHE19_007380</name>
</gene>
<feature type="transmembrane region" description="Helical" evidence="1">
    <location>
        <begin position="51"/>
        <end position="78"/>
    </location>
</feature>
<keyword evidence="1" id="KW-1133">Transmembrane helix</keyword>
<evidence type="ECO:0000259" key="2">
    <source>
        <dbReference type="Pfam" id="PF02517"/>
    </source>
</evidence>
<dbReference type="AlphaFoldDB" id="A0A7H1VS70"/>
<name>A0A7H1VS70_9FIRM</name>
<keyword evidence="1" id="KW-0472">Membrane</keyword>
<dbReference type="GO" id="GO:0080120">
    <property type="term" value="P:CAAX-box protein maturation"/>
    <property type="evidence" value="ECO:0007669"/>
    <property type="project" value="UniProtKB-ARBA"/>
</dbReference>
<dbReference type="InterPro" id="IPR003675">
    <property type="entry name" value="Rce1/LyrA-like_dom"/>
</dbReference>
<proteinExistence type="predicted"/>
<protein>
    <submittedName>
        <fullName evidence="3">CPBP family intramembrane metalloprotease</fullName>
    </submittedName>
</protein>
<dbReference type="KEGG" id="rher:EHE19_007380"/>
<keyword evidence="1" id="KW-0812">Transmembrane</keyword>
<feature type="domain" description="CAAX prenyl protease 2/Lysostaphin resistance protein A-like" evidence="2">
    <location>
        <begin position="2"/>
        <end position="75"/>
    </location>
</feature>
<reference evidence="3 4" key="1">
    <citation type="submission" date="2020-09" db="EMBL/GenBank/DDBJ databases">
        <title>Characterization and genome sequencing of Ruminiclostridium sp. nov. MA18.</title>
        <authorList>
            <person name="Rettenmaier R."/>
            <person name="Kowollik M.-L."/>
            <person name="Liebl W."/>
            <person name="Zverlov V."/>
        </authorList>
    </citation>
    <scope>NUCLEOTIDE SEQUENCE [LARGE SCALE GENOMIC DNA]</scope>
    <source>
        <strain evidence="3 4">MA18</strain>
    </source>
</reference>
<dbReference type="GO" id="GO:0004175">
    <property type="term" value="F:endopeptidase activity"/>
    <property type="evidence" value="ECO:0007669"/>
    <property type="project" value="UniProtKB-ARBA"/>
</dbReference>
<dbReference type="Proteomes" id="UP000306409">
    <property type="component" value="Chromosome"/>
</dbReference>
<keyword evidence="3" id="KW-0482">Metalloprotease</keyword>
<dbReference type="GO" id="GO:0006508">
    <property type="term" value="P:proteolysis"/>
    <property type="evidence" value="ECO:0007669"/>
    <property type="project" value="UniProtKB-KW"/>
</dbReference>
<keyword evidence="3" id="KW-0645">Protease</keyword>